<gene>
    <name evidence="3" type="ORF">AVEN_272286_1</name>
</gene>
<comment type="caution">
    <text evidence="3">The sequence shown here is derived from an EMBL/GenBank/DDBJ whole genome shotgun (WGS) entry which is preliminary data.</text>
</comment>
<sequence>MSMHLRGGQDMLRNENEGWWTSRTGLEQKLIILSTILFIVTFSLTITVIVYKNRSSSGDCTTVAPPITGSTQVTGDTTLSTGASSSPSSDTTPAPETTPTTPAQETTPTTPAPETTPTTPAPETTPTTTKKEEAVPLEKSESSPLISLLKEANRVNRVLEKLKEEEKLRGA</sequence>
<organism evidence="3 4">
    <name type="scientific">Araneus ventricosus</name>
    <name type="common">Orbweaver spider</name>
    <name type="synonym">Epeira ventricosa</name>
    <dbReference type="NCBI Taxonomy" id="182803"/>
    <lineage>
        <taxon>Eukaryota</taxon>
        <taxon>Metazoa</taxon>
        <taxon>Ecdysozoa</taxon>
        <taxon>Arthropoda</taxon>
        <taxon>Chelicerata</taxon>
        <taxon>Arachnida</taxon>
        <taxon>Araneae</taxon>
        <taxon>Araneomorphae</taxon>
        <taxon>Entelegynae</taxon>
        <taxon>Araneoidea</taxon>
        <taxon>Araneidae</taxon>
        <taxon>Araneus</taxon>
    </lineage>
</organism>
<keyword evidence="2" id="KW-0472">Membrane</keyword>
<evidence type="ECO:0000313" key="4">
    <source>
        <dbReference type="Proteomes" id="UP000499080"/>
    </source>
</evidence>
<evidence type="ECO:0000313" key="3">
    <source>
        <dbReference type="EMBL" id="GBN27067.1"/>
    </source>
</evidence>
<feature type="transmembrane region" description="Helical" evidence="2">
    <location>
        <begin position="30"/>
        <end position="51"/>
    </location>
</feature>
<feature type="region of interest" description="Disordered" evidence="1">
    <location>
        <begin position="55"/>
        <end position="145"/>
    </location>
</feature>
<dbReference type="Proteomes" id="UP000499080">
    <property type="component" value="Unassembled WGS sequence"/>
</dbReference>
<dbReference type="OrthoDB" id="6437183at2759"/>
<dbReference type="EMBL" id="BGPR01007465">
    <property type="protein sequence ID" value="GBN27067.1"/>
    <property type="molecule type" value="Genomic_DNA"/>
</dbReference>
<keyword evidence="2" id="KW-0812">Transmembrane</keyword>
<dbReference type="AlphaFoldDB" id="A0A4Y2MMM9"/>
<keyword evidence="2" id="KW-1133">Transmembrane helix</keyword>
<proteinExistence type="predicted"/>
<feature type="compositionally biased region" description="Basic and acidic residues" evidence="1">
    <location>
        <begin position="129"/>
        <end position="141"/>
    </location>
</feature>
<keyword evidence="4" id="KW-1185">Reference proteome</keyword>
<protein>
    <submittedName>
        <fullName evidence="3">Uncharacterized protein</fullName>
    </submittedName>
</protein>
<accession>A0A4Y2MMM9</accession>
<feature type="compositionally biased region" description="Low complexity" evidence="1">
    <location>
        <begin position="77"/>
        <end position="128"/>
    </location>
</feature>
<evidence type="ECO:0000256" key="2">
    <source>
        <dbReference type="SAM" id="Phobius"/>
    </source>
</evidence>
<reference evidence="3 4" key="1">
    <citation type="journal article" date="2019" name="Sci. Rep.">
        <title>Orb-weaving spider Araneus ventricosus genome elucidates the spidroin gene catalogue.</title>
        <authorList>
            <person name="Kono N."/>
            <person name="Nakamura H."/>
            <person name="Ohtoshi R."/>
            <person name="Moran D.A.P."/>
            <person name="Shinohara A."/>
            <person name="Yoshida Y."/>
            <person name="Fujiwara M."/>
            <person name="Mori M."/>
            <person name="Tomita M."/>
            <person name="Arakawa K."/>
        </authorList>
    </citation>
    <scope>NUCLEOTIDE SEQUENCE [LARGE SCALE GENOMIC DNA]</scope>
</reference>
<name>A0A4Y2MMM9_ARAVE</name>
<evidence type="ECO:0000256" key="1">
    <source>
        <dbReference type="SAM" id="MobiDB-lite"/>
    </source>
</evidence>